<keyword evidence="1" id="KW-1133">Transmembrane helix</keyword>
<dbReference type="Proteomes" id="UP000004664">
    <property type="component" value="Unassembled WGS sequence"/>
</dbReference>
<feature type="domain" description="DUF4010" evidence="2">
    <location>
        <begin position="119"/>
        <end position="169"/>
    </location>
</feature>
<evidence type="ECO:0000256" key="1">
    <source>
        <dbReference type="SAM" id="Phobius"/>
    </source>
</evidence>
<dbReference type="Pfam" id="PF13194">
    <property type="entry name" value="DUF4010"/>
    <property type="match status" value="1"/>
</dbReference>
<organism evidence="3 4">
    <name type="scientific">Methylobacter tundripaludum (strain ATCC BAA-1195 / DSM 17260 / SV96)</name>
    <dbReference type="NCBI Taxonomy" id="697282"/>
    <lineage>
        <taxon>Bacteria</taxon>
        <taxon>Pseudomonadati</taxon>
        <taxon>Pseudomonadota</taxon>
        <taxon>Gammaproteobacteria</taxon>
        <taxon>Methylococcales</taxon>
        <taxon>Methylococcaceae</taxon>
        <taxon>Methylobacter</taxon>
    </lineage>
</organism>
<feature type="transmembrane region" description="Helical" evidence="1">
    <location>
        <begin position="27"/>
        <end position="45"/>
    </location>
</feature>
<gene>
    <name evidence="3" type="ORF">Mettu_1072</name>
</gene>
<proteinExistence type="predicted"/>
<feature type="transmembrane region" description="Helical" evidence="1">
    <location>
        <begin position="114"/>
        <end position="135"/>
    </location>
</feature>
<feature type="transmembrane region" description="Helical" evidence="1">
    <location>
        <begin position="52"/>
        <end position="72"/>
    </location>
</feature>
<keyword evidence="1" id="KW-0472">Membrane</keyword>
<dbReference type="PANTHER" id="PTHR39084">
    <property type="entry name" value="MEMBRANE PROTEIN-RELATED"/>
    <property type="match status" value="1"/>
</dbReference>
<keyword evidence="1 3" id="KW-0812">Transmembrane</keyword>
<protein>
    <submittedName>
        <fullName evidence="3">Putative transmembrane protein</fullName>
    </submittedName>
</protein>
<dbReference type="EMBL" id="JH109152">
    <property type="protein sequence ID" value="EGW22267.1"/>
    <property type="molecule type" value="Genomic_DNA"/>
</dbReference>
<dbReference type="InterPro" id="IPR025105">
    <property type="entry name" value="DUF4010"/>
</dbReference>
<keyword evidence="4" id="KW-1185">Reference proteome</keyword>
<dbReference type="HOGENOM" id="CLU_1545862_0_0_6"/>
<evidence type="ECO:0000259" key="2">
    <source>
        <dbReference type="Pfam" id="PF13194"/>
    </source>
</evidence>
<accession>G3IS97</accession>
<dbReference type="AlphaFoldDB" id="G3IS97"/>
<reference evidence="3 4" key="1">
    <citation type="submission" date="2011-06" db="EMBL/GenBank/DDBJ databases">
        <title>Genomic sequence of Methylobacter tundripaludum SV96.</title>
        <authorList>
            <consortium name="US DOE Joint Genome Institute"/>
            <person name="Lucas S."/>
            <person name="Han J."/>
            <person name="Lapidus A."/>
            <person name="Cheng J.-F."/>
            <person name="Goodwin L."/>
            <person name="Pitluck S."/>
            <person name="Held B."/>
            <person name="Detter J.C."/>
            <person name="Han C."/>
            <person name="Tapia R."/>
            <person name="Land M."/>
            <person name="Hauser L."/>
            <person name="Kyrpides N."/>
            <person name="Ivanova N."/>
            <person name="Ovchinnikova G."/>
            <person name="Pagani I."/>
            <person name="Klotz M.G."/>
            <person name="Dispirito A.A."/>
            <person name="Murrell J.C."/>
            <person name="Dunfield P."/>
            <person name="Kalyuzhnaya M.G."/>
            <person name="Svenning M."/>
            <person name="Trotsenko Y.A."/>
            <person name="Stein L.Y."/>
            <person name="Woyke T."/>
        </authorList>
    </citation>
    <scope>NUCLEOTIDE SEQUENCE [LARGE SCALE GENOMIC DNA]</scope>
    <source>
        <strain evidence="4">ATCC BAA-1195 / DSM 17260 / SV96</strain>
    </source>
</reference>
<dbReference type="PANTHER" id="PTHR39084:SF1">
    <property type="entry name" value="DUF4010 DOMAIN-CONTAINING PROTEIN"/>
    <property type="match status" value="1"/>
</dbReference>
<dbReference type="eggNOG" id="COG3174">
    <property type="taxonomic scope" value="Bacteria"/>
</dbReference>
<evidence type="ECO:0000313" key="3">
    <source>
        <dbReference type="EMBL" id="EGW22267.1"/>
    </source>
</evidence>
<evidence type="ECO:0000313" key="4">
    <source>
        <dbReference type="Proteomes" id="UP000004664"/>
    </source>
</evidence>
<feature type="transmembrane region" description="Helical" evidence="1">
    <location>
        <begin position="84"/>
        <end position="102"/>
    </location>
</feature>
<feature type="transmembrane region" description="Helical" evidence="1">
    <location>
        <begin position="141"/>
        <end position="162"/>
    </location>
</feature>
<sequence length="173" mass="18085" precursor="true">MLLAVMALAIAGLSLMAFRLSHEKDPGLTTEVALLLTLLLGGLAMREPALASGVAVLLALLLTARTVLHRFVSTILSEAELNDALILAAAALVLLPLAPDQYLGPFNALNPRTIWKIVILIMSISATGYISLRVMGPRIGLPITGLASGFVSSAATISSMGARAAKESRRLSD</sequence>
<name>G3IS97_METTV</name>